<feature type="transmembrane region" description="Helical" evidence="6">
    <location>
        <begin position="418"/>
        <end position="436"/>
    </location>
</feature>
<dbReference type="EMBL" id="QSUG01000025">
    <property type="protein sequence ID" value="RGN19422.1"/>
    <property type="molecule type" value="Genomic_DNA"/>
</dbReference>
<keyword evidence="3 6" id="KW-0812">Transmembrane</keyword>
<dbReference type="RefSeq" id="WP_015568106.1">
    <property type="nucleotide sequence ID" value="NZ_JADMPC010000029.1"/>
</dbReference>
<comment type="subcellular location">
    <subcellularLocation>
        <location evidence="1">Cell membrane</location>
        <topology evidence="1">Multi-pass membrane protein</topology>
    </subcellularLocation>
</comment>
<dbReference type="Pfam" id="PF01943">
    <property type="entry name" value="Polysacc_synt"/>
    <property type="match status" value="1"/>
</dbReference>
<dbReference type="InterPro" id="IPR002797">
    <property type="entry name" value="Polysacc_synth"/>
</dbReference>
<evidence type="ECO:0000256" key="3">
    <source>
        <dbReference type="ARBA" id="ARBA00022692"/>
    </source>
</evidence>
<keyword evidence="2" id="KW-1003">Cell membrane</keyword>
<dbReference type="Proteomes" id="UP000260970">
    <property type="component" value="Unassembled WGS sequence"/>
</dbReference>
<keyword evidence="4 6" id="KW-1133">Transmembrane helix</keyword>
<feature type="transmembrane region" description="Helical" evidence="6">
    <location>
        <begin position="442"/>
        <end position="463"/>
    </location>
</feature>
<evidence type="ECO:0000256" key="5">
    <source>
        <dbReference type="ARBA" id="ARBA00023136"/>
    </source>
</evidence>
<protein>
    <submittedName>
        <fullName evidence="7">Polysaccharide biosynthesis C-terminal domain-containing protein</fullName>
    </submittedName>
    <submittedName>
        <fullName evidence="8">Polysaccharide biosynthesis protein</fullName>
    </submittedName>
</protein>
<feature type="transmembrane region" description="Helical" evidence="6">
    <location>
        <begin position="293"/>
        <end position="312"/>
    </location>
</feature>
<evidence type="ECO:0000313" key="9">
    <source>
        <dbReference type="Proteomes" id="UP000260970"/>
    </source>
</evidence>
<organism evidence="8 9">
    <name type="scientific">Agathobacter rectalis</name>
    <dbReference type="NCBI Taxonomy" id="39491"/>
    <lineage>
        <taxon>Bacteria</taxon>
        <taxon>Bacillati</taxon>
        <taxon>Bacillota</taxon>
        <taxon>Clostridia</taxon>
        <taxon>Lachnospirales</taxon>
        <taxon>Lachnospiraceae</taxon>
        <taxon>Agathobacter</taxon>
    </lineage>
</organism>
<dbReference type="Proteomes" id="UP001212823">
    <property type="component" value="Unassembled WGS sequence"/>
</dbReference>
<accession>A0A3E5AJ50</accession>
<gene>
    <name evidence="8" type="ORF">DXB72_15465</name>
    <name evidence="7" type="ORF">PNE45_13485</name>
</gene>
<dbReference type="AlphaFoldDB" id="A0A3E5AJ50"/>
<feature type="transmembrane region" description="Helical" evidence="6">
    <location>
        <begin position="80"/>
        <end position="105"/>
    </location>
</feature>
<evidence type="ECO:0000313" key="8">
    <source>
        <dbReference type="EMBL" id="RGN19422.1"/>
    </source>
</evidence>
<dbReference type="InterPro" id="IPR050833">
    <property type="entry name" value="Poly_Biosynth_Transport"/>
</dbReference>
<feature type="transmembrane region" description="Helical" evidence="6">
    <location>
        <begin position="324"/>
        <end position="349"/>
    </location>
</feature>
<feature type="transmembrane region" description="Helical" evidence="6">
    <location>
        <begin position="42"/>
        <end position="68"/>
    </location>
</feature>
<evidence type="ECO:0000256" key="4">
    <source>
        <dbReference type="ARBA" id="ARBA00022989"/>
    </source>
</evidence>
<name>A0A3E5AJ50_9FIRM</name>
<feature type="transmembrane region" description="Helical" evidence="6">
    <location>
        <begin position="143"/>
        <end position="166"/>
    </location>
</feature>
<keyword evidence="5 6" id="KW-0472">Membrane</keyword>
<comment type="caution">
    <text evidence="8">The sequence shown here is derived from an EMBL/GenBank/DDBJ whole genome shotgun (WGS) entry which is preliminary data.</text>
</comment>
<reference evidence="7" key="2">
    <citation type="submission" date="2023-01" db="EMBL/GenBank/DDBJ databases">
        <title>Human gut microbiome strain richness.</title>
        <authorList>
            <person name="Chen-Liaw A."/>
        </authorList>
    </citation>
    <scope>NUCLEOTIDE SEQUENCE</scope>
    <source>
        <strain evidence="7">1001283st1_D2_1001283B150209_150212</strain>
    </source>
</reference>
<feature type="transmembrane region" description="Helical" evidence="6">
    <location>
        <begin position="212"/>
        <end position="228"/>
    </location>
</feature>
<sequence>MKKKYSYLSNNVKLFTISSFGQKILSFLLVPLYTSYLNTQEYGIIDLVATTINIIIPIFSLNIAEGIMRFTLEEKNSKDYLAYGILVAKKGALILALFGVVLSFIPMMSEYRIYFPWMFVGFIFNLIYSISQNYLRAIDRIPIMIIASLINTVVMLTADIFFIVIMKWGFCGYYFALFLGLLVSTLFMQFNENIFTGIRLKSLQKNELNKQMLSYCIPTVFTGMAWWINSSLDKYFVTGICGVSQNGIYSVAYKIPTILGVFQTIFTQAWSISAVVDFDEKDTDGFFTKTYELYNAGMVLITSIIMIFNIFLSKILYANKFYQAWYYVPVLLYATLFSAMAGYLGGIFSAVKDTKTCAYSTFVSAGVNIVLNTLLIGRIGILGAAISTAIAYFISWLIRLIVSAKYIKMSIDWKKSILVYWLLIIQLICAMSPSHIYLLQIVILILIICTYKKYYMSLLLKLLKYIKKYK</sequence>
<evidence type="ECO:0000313" key="7">
    <source>
        <dbReference type="EMBL" id="MDB8019032.1"/>
    </source>
</evidence>
<feature type="transmembrane region" description="Helical" evidence="6">
    <location>
        <begin position="111"/>
        <end position="131"/>
    </location>
</feature>
<reference evidence="8 9" key="1">
    <citation type="submission" date="2018-08" db="EMBL/GenBank/DDBJ databases">
        <title>A genome reference for cultivated species of the human gut microbiota.</title>
        <authorList>
            <person name="Zou Y."/>
            <person name="Xue W."/>
            <person name="Luo G."/>
        </authorList>
    </citation>
    <scope>NUCLEOTIDE SEQUENCE [LARGE SCALE GENOMIC DNA]</scope>
    <source>
        <strain evidence="8 9">OM05-6AA</strain>
    </source>
</reference>
<feature type="transmembrane region" description="Helical" evidence="6">
    <location>
        <begin position="172"/>
        <end position="191"/>
    </location>
</feature>
<dbReference type="EMBL" id="JAQLYE010000031">
    <property type="protein sequence ID" value="MDB8019032.1"/>
    <property type="molecule type" value="Genomic_DNA"/>
</dbReference>
<evidence type="ECO:0000256" key="1">
    <source>
        <dbReference type="ARBA" id="ARBA00004651"/>
    </source>
</evidence>
<dbReference type="GO" id="GO:0005886">
    <property type="term" value="C:plasma membrane"/>
    <property type="evidence" value="ECO:0007669"/>
    <property type="project" value="UniProtKB-SubCell"/>
</dbReference>
<proteinExistence type="predicted"/>
<feature type="transmembrane region" description="Helical" evidence="6">
    <location>
        <begin position="369"/>
        <end position="398"/>
    </location>
</feature>
<dbReference type="PANTHER" id="PTHR30250:SF11">
    <property type="entry name" value="O-ANTIGEN TRANSPORTER-RELATED"/>
    <property type="match status" value="1"/>
</dbReference>
<evidence type="ECO:0000256" key="2">
    <source>
        <dbReference type="ARBA" id="ARBA00022475"/>
    </source>
</evidence>
<dbReference type="PANTHER" id="PTHR30250">
    <property type="entry name" value="PST FAMILY PREDICTED COLANIC ACID TRANSPORTER"/>
    <property type="match status" value="1"/>
</dbReference>
<feature type="transmembrane region" description="Helical" evidence="6">
    <location>
        <begin position="12"/>
        <end position="36"/>
    </location>
</feature>
<evidence type="ECO:0000256" key="6">
    <source>
        <dbReference type="SAM" id="Phobius"/>
    </source>
</evidence>